<dbReference type="PROSITE" id="PS00028">
    <property type="entry name" value="ZINC_FINGER_C2H2_1"/>
    <property type="match status" value="2"/>
</dbReference>
<feature type="domain" description="C2H2-type" evidence="12">
    <location>
        <begin position="78"/>
        <end position="105"/>
    </location>
</feature>
<proteinExistence type="inferred from homology"/>
<evidence type="ECO:0000256" key="9">
    <source>
        <dbReference type="ARBA" id="ARBA00023163"/>
    </source>
</evidence>
<sequence>DEPAPAETEFLKLKPQLCIPPDIILGNFNKIPDQNNQLSNTLTSEDETRFSCETCHKSFSYKRNLIVHQRIHSGVRPFICDLCGKSFTLKCNYMDHKRRHAGVKPFPCEKCSKSFPTKENLIK</sequence>
<dbReference type="GO" id="GO:0005634">
    <property type="term" value="C:nucleus"/>
    <property type="evidence" value="ECO:0007669"/>
    <property type="project" value="UniProtKB-SubCell"/>
</dbReference>
<dbReference type="PROSITE" id="PS50157">
    <property type="entry name" value="ZINC_FINGER_C2H2_2"/>
    <property type="match status" value="2"/>
</dbReference>
<dbReference type="GO" id="GO:0008270">
    <property type="term" value="F:zinc ion binding"/>
    <property type="evidence" value="ECO:0007669"/>
    <property type="project" value="UniProtKB-KW"/>
</dbReference>
<dbReference type="PANTHER" id="PTHR16515:SF49">
    <property type="entry name" value="GASTRULA ZINC FINGER PROTEIN XLCGF49.1-LIKE-RELATED"/>
    <property type="match status" value="1"/>
</dbReference>
<dbReference type="InterPro" id="IPR050331">
    <property type="entry name" value="Zinc_finger"/>
</dbReference>
<keyword evidence="8" id="KW-0238">DNA-binding</keyword>
<feature type="domain" description="C2H2-type" evidence="12">
    <location>
        <begin position="50"/>
        <end position="77"/>
    </location>
</feature>
<keyword evidence="9" id="KW-0804">Transcription</keyword>
<protein>
    <recommendedName>
        <fullName evidence="12">C2H2-type domain-containing protein</fullName>
    </recommendedName>
</protein>
<dbReference type="Gene3D" id="3.30.160.60">
    <property type="entry name" value="Classic Zinc Finger"/>
    <property type="match status" value="3"/>
</dbReference>
<keyword evidence="5 11" id="KW-0863">Zinc-finger</keyword>
<dbReference type="EMBL" id="GEBQ01002399">
    <property type="protein sequence ID" value="JAT37578.1"/>
    <property type="molecule type" value="Transcribed_RNA"/>
</dbReference>
<keyword evidence="3" id="KW-0479">Metal-binding</keyword>
<evidence type="ECO:0000256" key="4">
    <source>
        <dbReference type="ARBA" id="ARBA00022737"/>
    </source>
</evidence>
<name>A0A1B6MNP7_9HEMI</name>
<evidence type="ECO:0000256" key="11">
    <source>
        <dbReference type="PROSITE-ProRule" id="PRU00042"/>
    </source>
</evidence>
<evidence type="ECO:0000256" key="7">
    <source>
        <dbReference type="ARBA" id="ARBA00023015"/>
    </source>
</evidence>
<comment type="similarity">
    <text evidence="2">Belongs to the krueppel C2H2-type zinc-finger protein family.</text>
</comment>
<gene>
    <name evidence="13" type="ORF">g.8893</name>
</gene>
<evidence type="ECO:0000256" key="10">
    <source>
        <dbReference type="ARBA" id="ARBA00023242"/>
    </source>
</evidence>
<dbReference type="SUPFAM" id="SSF57667">
    <property type="entry name" value="beta-beta-alpha zinc fingers"/>
    <property type="match status" value="2"/>
</dbReference>
<dbReference type="Pfam" id="PF00096">
    <property type="entry name" value="zf-C2H2"/>
    <property type="match status" value="3"/>
</dbReference>
<keyword evidence="4" id="KW-0677">Repeat</keyword>
<organism evidence="13">
    <name type="scientific">Graphocephala atropunctata</name>
    <dbReference type="NCBI Taxonomy" id="36148"/>
    <lineage>
        <taxon>Eukaryota</taxon>
        <taxon>Metazoa</taxon>
        <taxon>Ecdysozoa</taxon>
        <taxon>Arthropoda</taxon>
        <taxon>Hexapoda</taxon>
        <taxon>Insecta</taxon>
        <taxon>Pterygota</taxon>
        <taxon>Neoptera</taxon>
        <taxon>Paraneoptera</taxon>
        <taxon>Hemiptera</taxon>
        <taxon>Auchenorrhyncha</taxon>
        <taxon>Membracoidea</taxon>
        <taxon>Cicadellidae</taxon>
        <taxon>Cicadellinae</taxon>
        <taxon>Cicadellini</taxon>
        <taxon>Graphocephala</taxon>
    </lineage>
</organism>
<dbReference type="GO" id="GO:0003677">
    <property type="term" value="F:DNA binding"/>
    <property type="evidence" value="ECO:0007669"/>
    <property type="project" value="UniProtKB-KW"/>
</dbReference>
<feature type="non-terminal residue" evidence="13">
    <location>
        <position position="123"/>
    </location>
</feature>
<dbReference type="AlphaFoldDB" id="A0A1B6MNP7"/>
<accession>A0A1B6MNP7</accession>
<evidence type="ECO:0000256" key="3">
    <source>
        <dbReference type="ARBA" id="ARBA00022723"/>
    </source>
</evidence>
<evidence type="ECO:0000256" key="2">
    <source>
        <dbReference type="ARBA" id="ARBA00006991"/>
    </source>
</evidence>
<dbReference type="FunFam" id="3.30.160.60:FF:001843">
    <property type="entry name" value="Zinc finger 30C"/>
    <property type="match status" value="1"/>
</dbReference>
<evidence type="ECO:0000256" key="5">
    <source>
        <dbReference type="ARBA" id="ARBA00022771"/>
    </source>
</evidence>
<dbReference type="PANTHER" id="PTHR16515">
    <property type="entry name" value="PR DOMAIN ZINC FINGER PROTEIN"/>
    <property type="match status" value="1"/>
</dbReference>
<evidence type="ECO:0000256" key="1">
    <source>
        <dbReference type="ARBA" id="ARBA00004123"/>
    </source>
</evidence>
<evidence type="ECO:0000313" key="13">
    <source>
        <dbReference type="EMBL" id="JAT37578.1"/>
    </source>
</evidence>
<evidence type="ECO:0000256" key="6">
    <source>
        <dbReference type="ARBA" id="ARBA00022833"/>
    </source>
</evidence>
<keyword evidence="6" id="KW-0862">Zinc</keyword>
<dbReference type="InterPro" id="IPR013087">
    <property type="entry name" value="Znf_C2H2_type"/>
</dbReference>
<dbReference type="GO" id="GO:0010468">
    <property type="term" value="P:regulation of gene expression"/>
    <property type="evidence" value="ECO:0007669"/>
    <property type="project" value="TreeGrafter"/>
</dbReference>
<evidence type="ECO:0000256" key="8">
    <source>
        <dbReference type="ARBA" id="ARBA00023125"/>
    </source>
</evidence>
<comment type="subcellular location">
    <subcellularLocation>
        <location evidence="1">Nucleus</location>
    </subcellularLocation>
</comment>
<evidence type="ECO:0000259" key="12">
    <source>
        <dbReference type="PROSITE" id="PS50157"/>
    </source>
</evidence>
<dbReference type="FunFam" id="3.30.160.60:FF:000551">
    <property type="entry name" value="zinc finger protein 197 isoform X1"/>
    <property type="match status" value="1"/>
</dbReference>
<keyword evidence="7" id="KW-0805">Transcription regulation</keyword>
<dbReference type="SMART" id="SM00355">
    <property type="entry name" value="ZnF_C2H2"/>
    <property type="match status" value="2"/>
</dbReference>
<dbReference type="InterPro" id="IPR036236">
    <property type="entry name" value="Znf_C2H2_sf"/>
</dbReference>
<reference evidence="13" key="1">
    <citation type="submission" date="2015-11" db="EMBL/GenBank/DDBJ databases">
        <title>De novo transcriptome assembly of four potential Pierce s Disease insect vectors from Arizona vineyards.</title>
        <authorList>
            <person name="Tassone E.E."/>
        </authorList>
    </citation>
    <scope>NUCLEOTIDE SEQUENCE</scope>
</reference>
<feature type="non-terminal residue" evidence="13">
    <location>
        <position position="1"/>
    </location>
</feature>
<keyword evidence="10" id="KW-0539">Nucleus</keyword>